<dbReference type="OrthoDB" id="509497at2759"/>
<organism evidence="2 3">
    <name type="scientific">Desmophyllum pertusum</name>
    <dbReference type="NCBI Taxonomy" id="174260"/>
    <lineage>
        <taxon>Eukaryota</taxon>
        <taxon>Metazoa</taxon>
        <taxon>Cnidaria</taxon>
        <taxon>Anthozoa</taxon>
        <taxon>Hexacorallia</taxon>
        <taxon>Scleractinia</taxon>
        <taxon>Caryophylliina</taxon>
        <taxon>Caryophylliidae</taxon>
        <taxon>Desmophyllum</taxon>
    </lineage>
</organism>
<name>A0A9X0D734_9CNID</name>
<sequence length="382" mass="41407">MWRDTARRIIRARQRLGWVSFVAHHEIHGTPCTSKLSMEILGRRVVEFLDELPLVPAACILLVSRCTEYADAKKDEIKSLVTAVKGCLPSSCALVGCVGAGIIGTGDGGFSEEVEMAEGVTLLLMPQIEGVSANVINLSLTEVKNNRNFKGRWEKSLKIPSDGTVKCVFLLAKGDTYNLDVIGKVASGIWKVCNFEGDDKSGDKSDVVIIGGLVESFLMVDNEVRNAGVVGLALAGNVEAISMVHHGETAEGVQQSLKQLRQSGIPCEKNTACFMVSCIGRGEKFYSAKNVETGIFRQEFPGIPVVGFFGNGELGLDLHSCERKLERDNHFLHSYSSVFCLCSLSSQSNNDSLTRRRVKGTVAIHAEETSDAKEKPCSSMSA</sequence>
<dbReference type="SMART" id="SM01204">
    <property type="entry name" value="FIST_C"/>
    <property type="match status" value="1"/>
</dbReference>
<dbReference type="GO" id="GO:0032436">
    <property type="term" value="P:positive regulation of proteasomal ubiquitin-dependent protein catabolic process"/>
    <property type="evidence" value="ECO:0007669"/>
    <property type="project" value="TreeGrafter"/>
</dbReference>
<proteinExistence type="predicted"/>
<feature type="domain" description="FIST C-domain" evidence="1">
    <location>
        <begin position="185"/>
        <end position="317"/>
    </location>
</feature>
<evidence type="ECO:0000313" key="2">
    <source>
        <dbReference type="EMBL" id="KAJ7387329.1"/>
    </source>
</evidence>
<keyword evidence="3" id="KW-1185">Reference proteome</keyword>
<dbReference type="GO" id="GO:0000209">
    <property type="term" value="P:protein polyubiquitination"/>
    <property type="evidence" value="ECO:0007669"/>
    <property type="project" value="TreeGrafter"/>
</dbReference>
<dbReference type="PANTHER" id="PTHR14939:SF5">
    <property type="entry name" value="F-BOX ONLY PROTEIN 22"/>
    <property type="match status" value="1"/>
</dbReference>
<dbReference type="PANTHER" id="PTHR14939">
    <property type="entry name" value="F-BOX ONLY PROTEIN 22"/>
    <property type="match status" value="1"/>
</dbReference>
<comment type="caution">
    <text evidence="2">The sequence shown here is derived from an EMBL/GenBank/DDBJ whole genome shotgun (WGS) entry which is preliminary data.</text>
</comment>
<accession>A0A9X0D734</accession>
<gene>
    <name evidence="2" type="primary">FBXO22_1</name>
    <name evidence="2" type="ORF">OS493_004316</name>
</gene>
<evidence type="ECO:0000259" key="1">
    <source>
        <dbReference type="SMART" id="SM01204"/>
    </source>
</evidence>
<dbReference type="EMBL" id="MU825874">
    <property type="protein sequence ID" value="KAJ7387329.1"/>
    <property type="molecule type" value="Genomic_DNA"/>
</dbReference>
<dbReference type="Proteomes" id="UP001163046">
    <property type="component" value="Unassembled WGS sequence"/>
</dbReference>
<evidence type="ECO:0000313" key="3">
    <source>
        <dbReference type="Proteomes" id="UP001163046"/>
    </source>
</evidence>
<protein>
    <submittedName>
        <fullName evidence="2">Regulation of skeletal muscle fiber development</fullName>
    </submittedName>
</protein>
<dbReference type="InterPro" id="IPR019494">
    <property type="entry name" value="FIST_C"/>
</dbReference>
<dbReference type="Pfam" id="PF10442">
    <property type="entry name" value="FIST_C"/>
    <property type="match status" value="1"/>
</dbReference>
<reference evidence="2" key="1">
    <citation type="submission" date="2023-01" db="EMBL/GenBank/DDBJ databases">
        <title>Genome assembly of the deep-sea coral Lophelia pertusa.</title>
        <authorList>
            <person name="Herrera S."/>
            <person name="Cordes E."/>
        </authorList>
    </citation>
    <scope>NUCLEOTIDE SEQUENCE</scope>
    <source>
        <strain evidence="2">USNM1676648</strain>
        <tissue evidence="2">Polyp</tissue>
    </source>
</reference>
<dbReference type="AlphaFoldDB" id="A0A9X0D734"/>